<dbReference type="AlphaFoldDB" id="A0A0C2WGJ1"/>
<keyword evidence="3" id="KW-1185">Reference proteome</keyword>
<proteinExistence type="predicted"/>
<sequence length="98" mass="11206">MGRPQLYTTPDDKKAANRAKSKRYYERNKAAVQERRRARYKEDVKNSRVLFLSAAAKIPPAPPKAITATSNSQRHLDHWFGRALRVKMKYSALTEGAC</sequence>
<evidence type="ECO:0000313" key="2">
    <source>
        <dbReference type="EMBL" id="KIL60542.1"/>
    </source>
</evidence>
<dbReference type="EMBL" id="KN818297">
    <property type="protein sequence ID" value="KIL60542.1"/>
    <property type="molecule type" value="Genomic_DNA"/>
</dbReference>
<name>A0A0C2WGJ1_AMAMK</name>
<gene>
    <name evidence="2" type="ORF">M378DRAFT_14097</name>
</gene>
<evidence type="ECO:0000313" key="3">
    <source>
        <dbReference type="Proteomes" id="UP000054549"/>
    </source>
</evidence>
<feature type="region of interest" description="Disordered" evidence="1">
    <location>
        <begin position="1"/>
        <end position="39"/>
    </location>
</feature>
<dbReference type="OrthoDB" id="3068375at2759"/>
<protein>
    <submittedName>
        <fullName evidence="2">Uncharacterized protein</fullName>
    </submittedName>
</protein>
<dbReference type="Proteomes" id="UP000054549">
    <property type="component" value="Unassembled WGS sequence"/>
</dbReference>
<accession>A0A0C2WGJ1</accession>
<reference evidence="2 3" key="1">
    <citation type="submission" date="2014-04" db="EMBL/GenBank/DDBJ databases">
        <title>Evolutionary Origins and Diversification of the Mycorrhizal Mutualists.</title>
        <authorList>
            <consortium name="DOE Joint Genome Institute"/>
            <consortium name="Mycorrhizal Genomics Consortium"/>
            <person name="Kohler A."/>
            <person name="Kuo A."/>
            <person name="Nagy L.G."/>
            <person name="Floudas D."/>
            <person name="Copeland A."/>
            <person name="Barry K.W."/>
            <person name="Cichocki N."/>
            <person name="Veneault-Fourrey C."/>
            <person name="LaButti K."/>
            <person name="Lindquist E.A."/>
            <person name="Lipzen A."/>
            <person name="Lundell T."/>
            <person name="Morin E."/>
            <person name="Murat C."/>
            <person name="Riley R."/>
            <person name="Ohm R."/>
            <person name="Sun H."/>
            <person name="Tunlid A."/>
            <person name="Henrissat B."/>
            <person name="Grigoriev I.V."/>
            <person name="Hibbett D.S."/>
            <person name="Martin F."/>
        </authorList>
    </citation>
    <scope>NUCLEOTIDE SEQUENCE [LARGE SCALE GENOMIC DNA]</scope>
    <source>
        <strain evidence="2 3">Koide BX008</strain>
    </source>
</reference>
<dbReference type="HOGENOM" id="CLU_2333202_0_0_1"/>
<dbReference type="InParanoid" id="A0A0C2WGJ1"/>
<organism evidence="2 3">
    <name type="scientific">Amanita muscaria (strain Koide BX008)</name>
    <dbReference type="NCBI Taxonomy" id="946122"/>
    <lineage>
        <taxon>Eukaryota</taxon>
        <taxon>Fungi</taxon>
        <taxon>Dikarya</taxon>
        <taxon>Basidiomycota</taxon>
        <taxon>Agaricomycotina</taxon>
        <taxon>Agaricomycetes</taxon>
        <taxon>Agaricomycetidae</taxon>
        <taxon>Agaricales</taxon>
        <taxon>Pluteineae</taxon>
        <taxon>Amanitaceae</taxon>
        <taxon>Amanita</taxon>
    </lineage>
</organism>
<evidence type="ECO:0000256" key="1">
    <source>
        <dbReference type="SAM" id="MobiDB-lite"/>
    </source>
</evidence>
<feature type="compositionally biased region" description="Basic and acidic residues" evidence="1">
    <location>
        <begin position="23"/>
        <end position="39"/>
    </location>
</feature>